<comment type="similarity">
    <text evidence="4">Belongs to the MsrA Met sulfoxide reductase family.</text>
</comment>
<reference evidence="7 8" key="1">
    <citation type="submission" date="2017-05" db="EMBL/GenBank/DDBJ databases">
        <authorList>
            <person name="Song R."/>
            <person name="Chenine A.L."/>
            <person name="Ruprecht R.M."/>
        </authorList>
    </citation>
    <scope>NUCLEOTIDE SEQUENCE [LARGE SCALE GENOMIC DNA]</scope>
    <source>
        <strain evidence="7 8">CECT 8663</strain>
    </source>
</reference>
<keyword evidence="5" id="KW-0732">Signal</keyword>
<feature type="signal peptide" evidence="5">
    <location>
        <begin position="1"/>
        <end position="29"/>
    </location>
</feature>
<sequence length="216" mass="23766">MRLLTRARPLALMALMTLGFAAQAEKAHADEIIVAGGCFWCVESDFESVGGVRDAVSGYTGGHVANPTYKKVTRGGTGHYEAVRINFDASRVSQRKLYDLFFRSVDPTDAGGQFCDRGESYRTAIFVSNDGQKRDAEAAKAAAAKALGRTIVTPILPAKKFYDAEDYHQAYYKGTNRVLTRFGPIKQKEAYKKYRDSCGRDQKVKALWGSAAPFAK</sequence>
<organism evidence="7 8">
    <name type="scientific">Pelagimonas varians</name>
    <dbReference type="NCBI Taxonomy" id="696760"/>
    <lineage>
        <taxon>Bacteria</taxon>
        <taxon>Pseudomonadati</taxon>
        <taxon>Pseudomonadota</taxon>
        <taxon>Alphaproteobacteria</taxon>
        <taxon>Rhodobacterales</taxon>
        <taxon>Roseobacteraceae</taxon>
        <taxon>Pelagimonas</taxon>
    </lineage>
</organism>
<dbReference type="Proteomes" id="UP000220836">
    <property type="component" value="Unassembled WGS sequence"/>
</dbReference>
<feature type="chain" id="PRO_5013054035" description="Peptide methionine sulfoxide reductase MsrA" evidence="5">
    <location>
        <begin position="30"/>
        <end position="216"/>
    </location>
</feature>
<dbReference type="OrthoDB" id="4174719at2"/>
<evidence type="ECO:0000256" key="4">
    <source>
        <dbReference type="HAMAP-Rule" id="MF_01401"/>
    </source>
</evidence>
<dbReference type="GO" id="GO:0008113">
    <property type="term" value="F:peptide-methionine (S)-S-oxide reductase activity"/>
    <property type="evidence" value="ECO:0007669"/>
    <property type="project" value="UniProtKB-UniRule"/>
</dbReference>
<dbReference type="PANTHER" id="PTHR43774:SF1">
    <property type="entry name" value="PEPTIDE METHIONINE SULFOXIDE REDUCTASE MSRA 2"/>
    <property type="match status" value="1"/>
</dbReference>
<protein>
    <recommendedName>
        <fullName evidence="4">Peptide methionine sulfoxide reductase MsrA</fullName>
        <shortName evidence="4">Protein-methionine-S-oxide reductase</shortName>
        <ecNumber evidence="4">1.8.4.11</ecNumber>
    </recommendedName>
    <alternativeName>
        <fullName evidence="4">Peptide-methionine (S)-S-oxide reductase</fullName>
        <shortName evidence="4">Peptide Met(O) reductase</shortName>
    </alternativeName>
</protein>
<dbReference type="PANTHER" id="PTHR43774">
    <property type="entry name" value="PEPTIDE METHIONINE SULFOXIDE REDUCTASE"/>
    <property type="match status" value="1"/>
</dbReference>
<evidence type="ECO:0000256" key="2">
    <source>
        <dbReference type="ARBA" id="ARBA00047806"/>
    </source>
</evidence>
<proteinExistence type="inferred from homology"/>
<feature type="active site" evidence="4">
    <location>
        <position position="38"/>
    </location>
</feature>
<dbReference type="AlphaFoldDB" id="A0A238L2S9"/>
<feature type="domain" description="Peptide methionine sulphoxide reductase MsrA" evidence="6">
    <location>
        <begin position="31"/>
        <end position="175"/>
    </location>
</feature>
<evidence type="ECO:0000256" key="5">
    <source>
        <dbReference type="SAM" id="SignalP"/>
    </source>
</evidence>
<dbReference type="Gene3D" id="3.30.1060.10">
    <property type="entry name" value="Peptide methionine sulphoxide reductase MsrA"/>
    <property type="match status" value="1"/>
</dbReference>
<dbReference type="RefSeq" id="WP_097806621.1">
    <property type="nucleotide sequence ID" value="NZ_FXYH01000021.1"/>
</dbReference>
<evidence type="ECO:0000256" key="3">
    <source>
        <dbReference type="ARBA" id="ARBA00048782"/>
    </source>
</evidence>
<comment type="function">
    <text evidence="4">Has an important function as a repair enzyme for proteins that have been inactivated by oxidation. Catalyzes the reversible oxidation-reduction of methionine sulfoxide in proteins to methionine.</text>
</comment>
<dbReference type="EMBL" id="FXYH01000021">
    <property type="protein sequence ID" value="SMX49394.1"/>
    <property type="molecule type" value="Genomic_DNA"/>
</dbReference>
<comment type="catalytic activity">
    <reaction evidence="2 4">
        <text>L-methionyl-[protein] + [thioredoxin]-disulfide + H2O = L-methionyl-(S)-S-oxide-[protein] + [thioredoxin]-dithiol</text>
        <dbReference type="Rhea" id="RHEA:14217"/>
        <dbReference type="Rhea" id="RHEA-COMP:10698"/>
        <dbReference type="Rhea" id="RHEA-COMP:10700"/>
        <dbReference type="Rhea" id="RHEA-COMP:12313"/>
        <dbReference type="Rhea" id="RHEA-COMP:12315"/>
        <dbReference type="ChEBI" id="CHEBI:15377"/>
        <dbReference type="ChEBI" id="CHEBI:16044"/>
        <dbReference type="ChEBI" id="CHEBI:29950"/>
        <dbReference type="ChEBI" id="CHEBI:44120"/>
        <dbReference type="ChEBI" id="CHEBI:50058"/>
        <dbReference type="EC" id="1.8.4.11"/>
    </reaction>
</comment>
<evidence type="ECO:0000313" key="8">
    <source>
        <dbReference type="Proteomes" id="UP000220836"/>
    </source>
</evidence>
<dbReference type="EC" id="1.8.4.11" evidence="4"/>
<evidence type="ECO:0000313" key="7">
    <source>
        <dbReference type="EMBL" id="SMX49394.1"/>
    </source>
</evidence>
<evidence type="ECO:0000259" key="6">
    <source>
        <dbReference type="Pfam" id="PF01625"/>
    </source>
</evidence>
<evidence type="ECO:0000256" key="1">
    <source>
        <dbReference type="ARBA" id="ARBA00023002"/>
    </source>
</evidence>
<dbReference type="Pfam" id="PF01625">
    <property type="entry name" value="PMSR"/>
    <property type="match status" value="1"/>
</dbReference>
<dbReference type="HAMAP" id="MF_01401">
    <property type="entry name" value="MsrA"/>
    <property type="match status" value="1"/>
</dbReference>
<name>A0A238L2S9_9RHOB</name>
<accession>A0A238L2S9</accession>
<dbReference type="SUPFAM" id="SSF55068">
    <property type="entry name" value="Peptide methionine sulfoxide reductase"/>
    <property type="match status" value="1"/>
</dbReference>
<keyword evidence="1 4" id="KW-0560">Oxidoreductase</keyword>
<keyword evidence="8" id="KW-1185">Reference proteome</keyword>
<gene>
    <name evidence="4 7" type="primary">msrA</name>
    <name evidence="7" type="ORF">PEV8663_04202</name>
</gene>
<dbReference type="InterPro" id="IPR002569">
    <property type="entry name" value="Met_Sox_Rdtase_MsrA_dom"/>
</dbReference>
<dbReference type="GO" id="GO:0033744">
    <property type="term" value="F:L-methionine:thioredoxin-disulfide S-oxidoreductase activity"/>
    <property type="evidence" value="ECO:0007669"/>
    <property type="project" value="RHEA"/>
</dbReference>
<dbReference type="InterPro" id="IPR036509">
    <property type="entry name" value="Met_Sox_Rdtase_MsrA_sf"/>
</dbReference>
<comment type="catalytic activity">
    <reaction evidence="3 4">
        <text>[thioredoxin]-disulfide + L-methionine + H2O = L-methionine (S)-S-oxide + [thioredoxin]-dithiol</text>
        <dbReference type="Rhea" id="RHEA:19993"/>
        <dbReference type="Rhea" id="RHEA-COMP:10698"/>
        <dbReference type="Rhea" id="RHEA-COMP:10700"/>
        <dbReference type="ChEBI" id="CHEBI:15377"/>
        <dbReference type="ChEBI" id="CHEBI:29950"/>
        <dbReference type="ChEBI" id="CHEBI:50058"/>
        <dbReference type="ChEBI" id="CHEBI:57844"/>
        <dbReference type="ChEBI" id="CHEBI:58772"/>
        <dbReference type="EC" id="1.8.4.11"/>
    </reaction>
</comment>
<dbReference type="NCBIfam" id="TIGR00401">
    <property type="entry name" value="msrA"/>
    <property type="match status" value="1"/>
</dbReference>